<dbReference type="InterPro" id="IPR029149">
    <property type="entry name" value="Creatin/AminoP/Spt16_N"/>
</dbReference>
<comment type="caution">
    <text evidence="1">The sequence shown here is derived from an EMBL/GenBank/DDBJ whole genome shotgun (WGS) entry which is preliminary data.</text>
</comment>
<accession>A0ABW4SWB3</accession>
<reference evidence="2" key="1">
    <citation type="journal article" date="2019" name="Int. J. Syst. Evol. Microbiol.">
        <title>The Global Catalogue of Microorganisms (GCM) 10K type strain sequencing project: providing services to taxonomists for standard genome sequencing and annotation.</title>
        <authorList>
            <consortium name="The Broad Institute Genomics Platform"/>
            <consortium name="The Broad Institute Genome Sequencing Center for Infectious Disease"/>
            <person name="Wu L."/>
            <person name="Ma J."/>
        </authorList>
    </citation>
    <scope>NUCLEOTIDE SEQUENCE [LARGE SCALE GENOMIC DNA]</scope>
    <source>
        <strain evidence="2">ICMP 6774ER</strain>
    </source>
</reference>
<protein>
    <recommendedName>
        <fullName evidence="3">Creatinase N-terminal domain-containing protein</fullName>
    </recommendedName>
</protein>
<dbReference type="Proteomes" id="UP001597368">
    <property type="component" value="Unassembled WGS sequence"/>
</dbReference>
<sequence>MFSLDERDRRWALMRDLMDGENVEAVLAYDGSYLTDAADTTAIVPRHGAPVCLGARSPWMGGARAARHAYGIAEAAKDLGLDYARVGVVGLDGVPYPVWDSVLRQLPQVTFLSVWPGFLRRTMPQSDEELAVITKGAAMSAAMAAASGAEVSLLYGFRETVHRPGPVEYPTLRPGTLFGEVKLGEDQSLHGLNPRGALHTASGEIVGYDLELVEGMTFALRTPGGIRTLIIGHLPDTG</sequence>
<organism evidence="1 2">
    <name type="scientific">Nonomuraea mangrovi</name>
    <dbReference type="NCBI Taxonomy" id="2316207"/>
    <lineage>
        <taxon>Bacteria</taxon>
        <taxon>Bacillati</taxon>
        <taxon>Actinomycetota</taxon>
        <taxon>Actinomycetes</taxon>
        <taxon>Streptosporangiales</taxon>
        <taxon>Streptosporangiaceae</taxon>
        <taxon>Nonomuraea</taxon>
    </lineage>
</organism>
<keyword evidence="2" id="KW-1185">Reference proteome</keyword>
<gene>
    <name evidence="1" type="ORF">ACFSKW_15780</name>
</gene>
<evidence type="ECO:0008006" key="3">
    <source>
        <dbReference type="Google" id="ProtNLM"/>
    </source>
</evidence>
<name>A0ABW4SWB3_9ACTN</name>
<proteinExistence type="predicted"/>
<dbReference type="EMBL" id="JBHUFV010000022">
    <property type="protein sequence ID" value="MFD1932936.1"/>
    <property type="molecule type" value="Genomic_DNA"/>
</dbReference>
<dbReference type="SUPFAM" id="SSF53092">
    <property type="entry name" value="Creatinase/prolidase N-terminal domain"/>
    <property type="match status" value="1"/>
</dbReference>
<evidence type="ECO:0000313" key="1">
    <source>
        <dbReference type="EMBL" id="MFD1932936.1"/>
    </source>
</evidence>
<evidence type="ECO:0000313" key="2">
    <source>
        <dbReference type="Proteomes" id="UP001597368"/>
    </source>
</evidence>
<dbReference type="RefSeq" id="WP_379572975.1">
    <property type="nucleotide sequence ID" value="NZ_JBHUFV010000022.1"/>
</dbReference>